<feature type="chain" id="PRO_5005849743" evidence="4">
    <location>
        <begin position="23"/>
        <end position="661"/>
    </location>
</feature>
<dbReference type="GO" id="GO:0008933">
    <property type="term" value="F:peptidoglycan lytic transglycosylase activity"/>
    <property type="evidence" value="ECO:0007669"/>
    <property type="project" value="InterPro"/>
</dbReference>
<name>A0A0N0GPT1_9NEIS</name>
<dbReference type="Gene3D" id="1.25.20.10">
    <property type="entry name" value="Bacterial muramidases"/>
    <property type="match status" value="1"/>
</dbReference>
<evidence type="ECO:0000256" key="4">
    <source>
        <dbReference type="SAM" id="SignalP"/>
    </source>
</evidence>
<dbReference type="Gene3D" id="1.10.530.10">
    <property type="match status" value="1"/>
</dbReference>
<dbReference type="PANTHER" id="PTHR37423:SF5">
    <property type="entry name" value="SOLUBLE LYTIC MUREIN TRANSGLYCOSYLASE"/>
    <property type="match status" value="1"/>
</dbReference>
<keyword evidence="2 4" id="KW-0732">Signal</keyword>
<feature type="compositionally biased region" description="Low complexity" evidence="3">
    <location>
        <begin position="629"/>
        <end position="661"/>
    </location>
</feature>
<dbReference type="InterPro" id="IPR037061">
    <property type="entry name" value="Lytic_TGlycoase_superhlx_L_sf"/>
</dbReference>
<dbReference type="EC" id="4.2.2.-" evidence="7"/>
<evidence type="ECO:0000256" key="2">
    <source>
        <dbReference type="ARBA" id="ARBA00022729"/>
    </source>
</evidence>
<dbReference type="CDD" id="cd13401">
    <property type="entry name" value="Slt70-like"/>
    <property type="match status" value="1"/>
</dbReference>
<dbReference type="Pfam" id="PF14718">
    <property type="entry name" value="SLT_L"/>
    <property type="match status" value="1"/>
</dbReference>
<evidence type="ECO:0000313" key="8">
    <source>
        <dbReference type="Proteomes" id="UP000037939"/>
    </source>
</evidence>
<evidence type="ECO:0000256" key="1">
    <source>
        <dbReference type="ARBA" id="ARBA00007734"/>
    </source>
</evidence>
<evidence type="ECO:0000256" key="3">
    <source>
        <dbReference type="SAM" id="MobiDB-lite"/>
    </source>
</evidence>
<dbReference type="InterPro" id="IPR000189">
    <property type="entry name" value="Transglyc_AS"/>
</dbReference>
<dbReference type="Proteomes" id="UP000037939">
    <property type="component" value="Unassembled WGS sequence"/>
</dbReference>
<dbReference type="GO" id="GO:0004553">
    <property type="term" value="F:hydrolase activity, hydrolyzing O-glycosyl compounds"/>
    <property type="evidence" value="ECO:0007669"/>
    <property type="project" value="InterPro"/>
</dbReference>
<evidence type="ECO:0000259" key="6">
    <source>
        <dbReference type="Pfam" id="PF14718"/>
    </source>
</evidence>
<dbReference type="GO" id="GO:0042597">
    <property type="term" value="C:periplasmic space"/>
    <property type="evidence" value="ECO:0007669"/>
    <property type="project" value="InterPro"/>
</dbReference>
<keyword evidence="8" id="KW-1185">Reference proteome</keyword>
<dbReference type="InterPro" id="IPR012289">
    <property type="entry name" value="Lytic_TGlycosylase_superhlx_L"/>
</dbReference>
<dbReference type="RefSeq" id="WP_053936737.1">
    <property type="nucleotide sequence ID" value="NZ_LAQT01000003.1"/>
</dbReference>
<gene>
    <name evidence="7" type="primary">slt</name>
    <name evidence="7" type="ORF">WG78_05215</name>
</gene>
<accession>A0A0N0GPT1</accession>
<sequence>MKQLKQLSLFALLALSAATAHARIDLTALRDAARSRDVVAIQRMADDARGEPLEMYPRYYLISTQITQISPDDVNAFFERFDGSPLADRLRQEWLRELGKRQDWARYLPEYAKVDGPSVELQCLAAQAQMATSGNANLRALRSAWFTDKGQADSCAPVFEAMFNAGVLNQDDAWARIRLALAANRPAFATQLAPRVGFPAELTGRNLGLAANQPAKVLPKLSMSSRAGREVALFIVNRTARSDPDRAAALLSELNGLPAADARYGWQQIAGIAARKQHPQASAWYARGGQDGLDANGRSWSVRAALRADDVRTVLDRINAMPPEQADDSAWVYWKAEALKRLNRPTEAAPLLAKLSAGDDFYALLAREETGPTLEADPAPYRPTEDDVRTVNDRAGVQRALALFEQNWRLEGIREWNAAMRPLTPQQLVAAATLADRKRLYDRSIYAAERAKAWSPLGLKYPTPYRSAVEREARQQGLDPAWVYGLIRQESRFVADIRSPVGATGLMQLMPSTAQWVARKNGQKKLDVSTLTDADTNVAMGAFYLRYITDRLSGQAILATAGYNAGPGRAKAWQEDRALDPVIYIETIPFDETRDYVKKVMTNAQYYGATFGEQTPFHQRLQPVPSKNAAPPVSADVPAADAATDNGADQPASAAEPAANQ</sequence>
<feature type="domain" description="Lytic transglycosylase superhelical linker" evidence="6">
    <location>
        <begin position="391"/>
        <end position="455"/>
    </location>
</feature>
<dbReference type="InterPro" id="IPR023346">
    <property type="entry name" value="Lysozyme-like_dom_sf"/>
</dbReference>
<dbReference type="InterPro" id="IPR008258">
    <property type="entry name" value="Transglycosylase_SLT_dom_1"/>
</dbReference>
<dbReference type="SUPFAM" id="SSF53955">
    <property type="entry name" value="Lysozyme-like"/>
    <property type="match status" value="1"/>
</dbReference>
<feature type="signal peptide" evidence="4">
    <location>
        <begin position="1"/>
        <end position="22"/>
    </location>
</feature>
<dbReference type="PROSITE" id="PS00922">
    <property type="entry name" value="TRANSGLYCOSYLASE"/>
    <property type="match status" value="1"/>
</dbReference>
<keyword evidence="7" id="KW-0456">Lyase</keyword>
<comment type="caution">
    <text evidence="7">The sequence shown here is derived from an EMBL/GenBank/DDBJ whole genome shotgun (WGS) entry which is preliminary data.</text>
</comment>
<dbReference type="SUPFAM" id="SSF48435">
    <property type="entry name" value="Bacterial muramidases"/>
    <property type="match status" value="1"/>
</dbReference>
<dbReference type="PATRIC" id="fig|857265.3.peg.1067"/>
<dbReference type="OrthoDB" id="92254at2"/>
<feature type="region of interest" description="Disordered" evidence="3">
    <location>
        <begin position="622"/>
        <end position="661"/>
    </location>
</feature>
<evidence type="ECO:0000313" key="7">
    <source>
        <dbReference type="EMBL" id="KPC54022.1"/>
    </source>
</evidence>
<organism evidence="7 8">
    <name type="scientific">Amantichitinum ursilacus</name>
    <dbReference type="NCBI Taxonomy" id="857265"/>
    <lineage>
        <taxon>Bacteria</taxon>
        <taxon>Pseudomonadati</taxon>
        <taxon>Pseudomonadota</taxon>
        <taxon>Betaproteobacteria</taxon>
        <taxon>Neisseriales</taxon>
        <taxon>Chitinibacteraceae</taxon>
        <taxon>Amantichitinum</taxon>
    </lineage>
</organism>
<reference evidence="7 8" key="1">
    <citation type="submission" date="2015-07" db="EMBL/GenBank/DDBJ databases">
        <title>Draft genome sequence of the Amantichitinum ursilacus IGB-41, a new chitin-degrading bacterium.</title>
        <authorList>
            <person name="Kirstahler P."/>
            <person name="Guenther M."/>
            <person name="Grumaz C."/>
            <person name="Rupp S."/>
            <person name="Zibek S."/>
            <person name="Sohn K."/>
        </authorList>
    </citation>
    <scope>NUCLEOTIDE SEQUENCE [LARGE SCALE GENOMIC DNA]</scope>
    <source>
        <strain evidence="7 8">IGB-41</strain>
    </source>
</reference>
<evidence type="ECO:0000259" key="5">
    <source>
        <dbReference type="Pfam" id="PF01464"/>
    </source>
</evidence>
<dbReference type="Gene3D" id="1.10.1240.20">
    <property type="entry name" value="Lytic transglycosylase, superhelical linker domain"/>
    <property type="match status" value="1"/>
</dbReference>
<dbReference type="STRING" id="857265.WG78_05215"/>
<comment type="similarity">
    <text evidence="1">Belongs to the transglycosylase Slt family.</text>
</comment>
<feature type="domain" description="Transglycosylase SLT" evidence="5">
    <location>
        <begin position="469"/>
        <end position="576"/>
    </location>
</feature>
<proteinExistence type="inferred from homology"/>
<protein>
    <submittedName>
        <fullName evidence="7">Soluble lytic murein transglycosylase</fullName>
        <ecNumber evidence="7">4.2.2.-</ecNumber>
    </submittedName>
</protein>
<dbReference type="Pfam" id="PF01464">
    <property type="entry name" value="SLT"/>
    <property type="match status" value="1"/>
</dbReference>
<dbReference type="GO" id="GO:0016020">
    <property type="term" value="C:membrane"/>
    <property type="evidence" value="ECO:0007669"/>
    <property type="project" value="InterPro"/>
</dbReference>
<dbReference type="PANTHER" id="PTHR37423">
    <property type="entry name" value="SOLUBLE LYTIC MUREIN TRANSGLYCOSYLASE-RELATED"/>
    <property type="match status" value="1"/>
</dbReference>
<dbReference type="EMBL" id="LAQT01000003">
    <property type="protein sequence ID" value="KPC54022.1"/>
    <property type="molecule type" value="Genomic_DNA"/>
</dbReference>
<dbReference type="AlphaFoldDB" id="A0A0N0GPT1"/>
<dbReference type="InterPro" id="IPR008939">
    <property type="entry name" value="Lytic_TGlycosylase_superhlx_U"/>
</dbReference>
<dbReference type="GO" id="GO:0000270">
    <property type="term" value="P:peptidoglycan metabolic process"/>
    <property type="evidence" value="ECO:0007669"/>
    <property type="project" value="InterPro"/>
</dbReference>